<comment type="caution">
    <text evidence="2">The sequence shown here is derived from an EMBL/GenBank/DDBJ whole genome shotgun (WGS) entry which is preliminary data.</text>
</comment>
<organism evidence="2 4">
    <name type="scientific">Adineta steineri</name>
    <dbReference type="NCBI Taxonomy" id="433720"/>
    <lineage>
        <taxon>Eukaryota</taxon>
        <taxon>Metazoa</taxon>
        <taxon>Spiralia</taxon>
        <taxon>Gnathifera</taxon>
        <taxon>Rotifera</taxon>
        <taxon>Eurotatoria</taxon>
        <taxon>Bdelloidea</taxon>
        <taxon>Adinetida</taxon>
        <taxon>Adinetidae</taxon>
        <taxon>Adineta</taxon>
    </lineage>
</organism>
<reference evidence="2" key="1">
    <citation type="submission" date="2021-02" db="EMBL/GenBank/DDBJ databases">
        <authorList>
            <person name="Nowell W R."/>
        </authorList>
    </citation>
    <scope>NUCLEOTIDE SEQUENCE</scope>
</reference>
<evidence type="ECO:0000313" key="4">
    <source>
        <dbReference type="Proteomes" id="UP000663877"/>
    </source>
</evidence>
<dbReference type="OrthoDB" id="10048451at2759"/>
<sequence length="183" mass="19925">MHKILLTNTNEIIYPIWNTIAGGDSSVATPGDNVGNYYRDEKPEYALDQKTSTKYTNFGNCSSNFFSPTCGTNTGFYVTLARGASLLLAIQFCAAPDIPLRDPITITVEGSNETSSALNLGSSWTLIYSGSSGLDTDLGRYNCGILESISNNGIWYNSYRLLVTSIRGSATSTQYSEVRLFGY</sequence>
<dbReference type="Proteomes" id="UP000663877">
    <property type="component" value="Unassembled WGS sequence"/>
</dbReference>
<evidence type="ECO:0000313" key="1">
    <source>
        <dbReference type="EMBL" id="CAF0997199.1"/>
    </source>
</evidence>
<dbReference type="Proteomes" id="UP000663832">
    <property type="component" value="Unassembled WGS sequence"/>
</dbReference>
<dbReference type="EMBL" id="CAJNOI010000265">
    <property type="protein sequence ID" value="CAF1216674.1"/>
    <property type="molecule type" value="Genomic_DNA"/>
</dbReference>
<proteinExistence type="predicted"/>
<name>A0A814XAC3_9BILA</name>
<evidence type="ECO:0000313" key="2">
    <source>
        <dbReference type="EMBL" id="CAF1216674.1"/>
    </source>
</evidence>
<protein>
    <submittedName>
        <fullName evidence="2">Uncharacterized protein</fullName>
    </submittedName>
</protein>
<gene>
    <name evidence="2" type="ORF">BJG266_LOCUS27746</name>
    <name evidence="1" type="ORF">QVE165_LOCUS14728</name>
</gene>
<dbReference type="EMBL" id="CAJNOM010000078">
    <property type="protein sequence ID" value="CAF0997199.1"/>
    <property type="molecule type" value="Genomic_DNA"/>
</dbReference>
<evidence type="ECO:0000313" key="3">
    <source>
        <dbReference type="Proteomes" id="UP000663832"/>
    </source>
</evidence>
<accession>A0A814XAC3</accession>
<dbReference type="AlphaFoldDB" id="A0A814XAC3"/>
<keyword evidence="3" id="KW-1185">Reference proteome</keyword>